<dbReference type="Gene3D" id="2.130.10.10">
    <property type="entry name" value="YVTN repeat-like/Quinoprotein amine dehydrogenase"/>
    <property type="match status" value="2"/>
</dbReference>
<dbReference type="InterPro" id="IPR050282">
    <property type="entry name" value="Cycloisomerase_2"/>
</dbReference>
<dbReference type="InterPro" id="IPR019405">
    <property type="entry name" value="Lactonase_7-beta_prop"/>
</dbReference>
<gene>
    <name evidence="2" type="ORF">VMCG_10943</name>
</gene>
<accession>A0A423V7J1</accession>
<organism evidence="2 3">
    <name type="scientific">Cytospora schulzeri</name>
    <dbReference type="NCBI Taxonomy" id="448051"/>
    <lineage>
        <taxon>Eukaryota</taxon>
        <taxon>Fungi</taxon>
        <taxon>Dikarya</taxon>
        <taxon>Ascomycota</taxon>
        <taxon>Pezizomycotina</taxon>
        <taxon>Sordariomycetes</taxon>
        <taxon>Sordariomycetidae</taxon>
        <taxon>Diaporthales</taxon>
        <taxon>Cytosporaceae</taxon>
        <taxon>Cytospora</taxon>
    </lineage>
</organism>
<dbReference type="InterPro" id="IPR015943">
    <property type="entry name" value="WD40/YVTN_repeat-like_dom_sf"/>
</dbReference>
<dbReference type="AlphaFoldDB" id="A0A423V7J1"/>
<evidence type="ECO:0000313" key="3">
    <source>
        <dbReference type="Proteomes" id="UP000283895"/>
    </source>
</evidence>
<keyword evidence="3" id="KW-1185">Reference proteome</keyword>
<comment type="similarity">
    <text evidence="1">Belongs to the cycloisomerase 2 family.</text>
</comment>
<evidence type="ECO:0000313" key="2">
    <source>
        <dbReference type="EMBL" id="ROV86727.1"/>
    </source>
</evidence>
<dbReference type="OrthoDB" id="1715191at2759"/>
<protein>
    <recommendedName>
        <fullName evidence="4">Carboxy-cis,cis-muconate cyclase</fullName>
    </recommendedName>
</protein>
<evidence type="ECO:0008006" key="4">
    <source>
        <dbReference type="Google" id="ProtNLM"/>
    </source>
</evidence>
<dbReference type="GO" id="GO:0017057">
    <property type="term" value="F:6-phosphogluconolactonase activity"/>
    <property type="evidence" value="ECO:0007669"/>
    <property type="project" value="TreeGrafter"/>
</dbReference>
<evidence type="ECO:0000256" key="1">
    <source>
        <dbReference type="ARBA" id="ARBA00005564"/>
    </source>
</evidence>
<dbReference type="STRING" id="356882.A0A423V7J1"/>
<comment type="caution">
    <text evidence="2">The sequence shown here is derived from an EMBL/GenBank/DDBJ whole genome shotgun (WGS) entry which is preliminary data.</text>
</comment>
<name>A0A423V7J1_9PEZI</name>
<dbReference type="SUPFAM" id="SSF75011">
    <property type="entry name" value="3-carboxy-cis,cis-mucoante lactonizing enzyme"/>
    <property type="match status" value="1"/>
</dbReference>
<dbReference type="PANTHER" id="PTHR30344:SF4">
    <property type="entry name" value="CYCLASE, PUTATIVE (AFU_ORTHOLOGUE AFUA_6G11580)-RELATED"/>
    <property type="match status" value="1"/>
</dbReference>
<dbReference type="PANTHER" id="PTHR30344">
    <property type="entry name" value="6-PHOSPHOGLUCONOLACTONASE-RELATED"/>
    <property type="match status" value="1"/>
</dbReference>
<dbReference type="Pfam" id="PF10282">
    <property type="entry name" value="Lactonase"/>
    <property type="match status" value="1"/>
</dbReference>
<dbReference type="Proteomes" id="UP000283895">
    <property type="component" value="Unassembled WGS sequence"/>
</dbReference>
<proteinExistence type="inferred from homology"/>
<dbReference type="EMBL" id="LKEA01000146">
    <property type="protein sequence ID" value="ROV86727.1"/>
    <property type="molecule type" value="Genomic_DNA"/>
</dbReference>
<reference evidence="2 3" key="1">
    <citation type="submission" date="2015-09" db="EMBL/GenBank/DDBJ databases">
        <title>Host preference determinants of Valsa canker pathogens revealed by comparative genomics.</title>
        <authorList>
            <person name="Yin Z."/>
            <person name="Huang L."/>
        </authorList>
    </citation>
    <scope>NUCLEOTIDE SEQUENCE [LARGE SCALE GENOMIC DNA]</scope>
    <source>
        <strain evidence="2 3">03-1</strain>
    </source>
</reference>
<sequence>MLPKRSFIGFLTLAVATKHNLFVGGFGNASVYSLEFDEETLTLDMFENISSNSGHSWIALSHDKANLYGVEIGGQGSSTSAMTPPKPSVGTAAQLMASSNVYADPFGDCANVIGVDSTGTLDANFQNISYYSGSGTTIWTYEVDNTTGLLTYVTTTGAPTTGANPRHATVHPKGKYLYAVLEQSNEFAHYSIDPASHIPQFINVTYSLLNADSSIFWSDDVAVTPDDRTLWVTSRSRDDTANGTISAYSLSADGAIESRIFLTNTTTAVSTANTVTVPAWSSQYVALPDPSVGIVQIWFIEHSMGSIVAKVLLEDGGYCENAAWVD</sequence>